<dbReference type="InterPro" id="IPR038765">
    <property type="entry name" value="Papain-like_cys_pep_sf"/>
</dbReference>
<evidence type="ECO:0000256" key="8">
    <source>
        <dbReference type="SAM" id="Phobius"/>
    </source>
</evidence>
<evidence type="ECO:0000256" key="6">
    <source>
        <dbReference type="ARBA" id="ARBA00022807"/>
    </source>
</evidence>
<dbReference type="SUPFAM" id="SSF54001">
    <property type="entry name" value="Cysteine proteinases"/>
    <property type="match status" value="1"/>
</dbReference>
<comment type="catalytic activity">
    <reaction evidence="1 7">
        <text>Thiol-dependent hydrolysis of ester, thioester, amide, peptide and isopeptide bonds formed by the C-terminal Gly of ubiquitin (a 76-residue protein attached to proteins as an intracellular targeting signal).</text>
        <dbReference type="EC" id="3.4.19.12"/>
    </reaction>
</comment>
<dbReference type="Proteomes" id="UP000008068">
    <property type="component" value="Unassembled WGS sequence"/>
</dbReference>
<dbReference type="InterPro" id="IPR050164">
    <property type="entry name" value="Peptidase_C19"/>
</dbReference>
<dbReference type="STRING" id="135651.G0NBU9"/>
<dbReference type="eggNOG" id="KOG1867">
    <property type="taxonomic scope" value="Eukaryota"/>
</dbReference>
<evidence type="ECO:0000256" key="2">
    <source>
        <dbReference type="ARBA" id="ARBA00009085"/>
    </source>
</evidence>
<keyword evidence="3 7" id="KW-0645">Protease</keyword>
<accession>G0NBU9</accession>
<dbReference type="InParanoid" id="G0NBU9"/>
<evidence type="ECO:0000256" key="1">
    <source>
        <dbReference type="ARBA" id="ARBA00000707"/>
    </source>
</evidence>
<evidence type="ECO:0000313" key="10">
    <source>
        <dbReference type="EMBL" id="EGT57156.1"/>
    </source>
</evidence>
<feature type="transmembrane region" description="Helical" evidence="8">
    <location>
        <begin position="75"/>
        <end position="94"/>
    </location>
</feature>
<proteinExistence type="inferred from homology"/>
<keyword evidence="4 7" id="KW-0833">Ubl conjugation pathway</keyword>
<keyword evidence="8" id="KW-1133">Transmembrane helix</keyword>
<dbReference type="InterPro" id="IPR028889">
    <property type="entry name" value="USP"/>
</dbReference>
<evidence type="ECO:0000256" key="3">
    <source>
        <dbReference type="ARBA" id="ARBA00022670"/>
    </source>
</evidence>
<comment type="similarity">
    <text evidence="2 7">Belongs to the peptidase C19 family.</text>
</comment>
<dbReference type="HOGENOM" id="CLU_008279_14_1_1"/>
<dbReference type="PANTHER" id="PTHR24006:SF888">
    <property type="entry name" value="UBIQUITIN CARBOXYL-TERMINAL HYDROLASE 30"/>
    <property type="match status" value="1"/>
</dbReference>
<evidence type="ECO:0000256" key="4">
    <source>
        <dbReference type="ARBA" id="ARBA00022786"/>
    </source>
</evidence>
<dbReference type="AlphaFoldDB" id="G0NBU9"/>
<dbReference type="Gene3D" id="3.90.70.10">
    <property type="entry name" value="Cysteine proteinases"/>
    <property type="match status" value="1"/>
</dbReference>
<evidence type="ECO:0000256" key="5">
    <source>
        <dbReference type="ARBA" id="ARBA00022801"/>
    </source>
</evidence>
<evidence type="ECO:0000259" key="9">
    <source>
        <dbReference type="PROSITE" id="PS50235"/>
    </source>
</evidence>
<dbReference type="MEROPS" id="C19.A43"/>
<evidence type="ECO:0000256" key="7">
    <source>
        <dbReference type="RuleBase" id="RU366025"/>
    </source>
</evidence>
<dbReference type="EMBL" id="GL379859">
    <property type="protein sequence ID" value="EGT57156.1"/>
    <property type="molecule type" value="Genomic_DNA"/>
</dbReference>
<dbReference type="PROSITE" id="PS00973">
    <property type="entry name" value="USP_2"/>
    <property type="match status" value="1"/>
</dbReference>
<name>G0NBU9_CAEBE</name>
<feature type="domain" description="USP" evidence="9">
    <location>
        <begin position="124"/>
        <end position="544"/>
    </location>
</feature>
<dbReference type="PROSITE" id="PS50235">
    <property type="entry name" value="USP_3"/>
    <property type="match status" value="1"/>
</dbReference>
<dbReference type="GO" id="GO:0016579">
    <property type="term" value="P:protein deubiquitination"/>
    <property type="evidence" value="ECO:0007669"/>
    <property type="project" value="InterPro"/>
</dbReference>
<dbReference type="FunCoup" id="G0NBU9">
    <property type="interactions" value="3144"/>
</dbReference>
<dbReference type="OrthoDB" id="2248014at2759"/>
<keyword evidence="11" id="KW-1185">Reference proteome</keyword>
<dbReference type="InterPro" id="IPR001394">
    <property type="entry name" value="Peptidase_C19_UCH"/>
</dbReference>
<protein>
    <recommendedName>
        <fullName evidence="7">Ubiquitin carboxyl-terminal hydrolase</fullName>
        <ecNumber evidence="7">3.4.19.12</ecNumber>
    </recommendedName>
</protein>
<organism evidence="11">
    <name type="scientific">Caenorhabditis brenneri</name>
    <name type="common">Nematode worm</name>
    <dbReference type="NCBI Taxonomy" id="135651"/>
    <lineage>
        <taxon>Eukaryota</taxon>
        <taxon>Metazoa</taxon>
        <taxon>Ecdysozoa</taxon>
        <taxon>Nematoda</taxon>
        <taxon>Chromadorea</taxon>
        <taxon>Rhabditida</taxon>
        <taxon>Rhabditina</taxon>
        <taxon>Rhabditomorpha</taxon>
        <taxon>Rhabditoidea</taxon>
        <taxon>Rhabditidae</taxon>
        <taxon>Peloderinae</taxon>
        <taxon>Caenorhabditis</taxon>
    </lineage>
</organism>
<evidence type="ECO:0000313" key="11">
    <source>
        <dbReference type="Proteomes" id="UP000008068"/>
    </source>
</evidence>
<dbReference type="GO" id="GO:0006508">
    <property type="term" value="P:proteolysis"/>
    <property type="evidence" value="ECO:0007669"/>
    <property type="project" value="UniProtKB-KW"/>
</dbReference>
<dbReference type="CDD" id="cd02662">
    <property type="entry name" value="Peptidase_C19F"/>
    <property type="match status" value="1"/>
</dbReference>
<dbReference type="EC" id="3.4.19.12" evidence="7"/>
<dbReference type="OMA" id="YIQGASC"/>
<keyword evidence="8" id="KW-0472">Membrane</keyword>
<dbReference type="InterPro" id="IPR018200">
    <property type="entry name" value="USP_CS"/>
</dbReference>
<dbReference type="GO" id="GO:0004843">
    <property type="term" value="F:cysteine-type deubiquitinase activity"/>
    <property type="evidence" value="ECO:0007669"/>
    <property type="project" value="UniProtKB-UniRule"/>
</dbReference>
<keyword evidence="8" id="KW-0812">Transmembrane</keyword>
<gene>
    <name evidence="10" type="ORF">CAEBREN_24242</name>
</gene>
<dbReference type="PANTHER" id="PTHR24006">
    <property type="entry name" value="UBIQUITIN CARBOXYL-TERMINAL HYDROLASE"/>
    <property type="match status" value="1"/>
</dbReference>
<feature type="transmembrane region" description="Helical" evidence="8">
    <location>
        <begin position="45"/>
        <end position="63"/>
    </location>
</feature>
<keyword evidence="6 7" id="KW-0788">Thiol protease</keyword>
<reference evidence="11" key="1">
    <citation type="submission" date="2011-07" db="EMBL/GenBank/DDBJ databases">
        <authorList>
            <consortium name="Caenorhabditis brenneri Sequencing and Analysis Consortium"/>
            <person name="Wilson R.K."/>
        </authorList>
    </citation>
    <scope>NUCLEOTIDE SEQUENCE [LARGE SCALE GENOMIC DNA]</scope>
    <source>
        <strain evidence="11">PB2801</strain>
    </source>
</reference>
<sequence>MKENVISKIVHSEYTKLKPQTLSRQNAHFASEPTTIETIPPDVDARAFLASVIVALLAFLGPFTMDLRGYSPQAIVAGTLIGGTLAAAVTYAFMTSKSETEGDYFPFNFQKILIFLASTSKIVPGLINQGNTCYMNALLQGLASCPSFVGWLRSLKPKPGSFVECLTNVLDDLTQSNGATILPSAIVDSLSVHGWNINIGVEHDLYELFNVFVTTWEDELKASRKVLMNQSIENCCEESSSDESSTDSFAGINGVTGNNTSAISRKLLSFQRVASMARIDASLRSPCVGLTATEYRCCNSECRYRTVKYESFTVLTLTIPNSQMGTSTNTEALLRRYFCSEIIRDATCDKCKAAERKQQGFLKKHGIVKLPQTLMIRIERVGMLPHGSMKLSEHVHFGEMLSLQDVCFRKNPKINQKAYDDSTNLWQLPDGTSRVVGGAEETRSRSSPIHPTQHVHSGELGPNYAMIDGGSFVAERREAQKYAYQLRAVSEHRGGPYSGHFVTYRRANYPHHHSWYYTSDATVMRVPYSSVAACQSYMLFYERVRPHRLYDR</sequence>
<dbReference type="PROSITE" id="PS00972">
    <property type="entry name" value="USP_1"/>
    <property type="match status" value="1"/>
</dbReference>
<dbReference type="GO" id="GO:0005829">
    <property type="term" value="C:cytosol"/>
    <property type="evidence" value="ECO:0007669"/>
    <property type="project" value="TreeGrafter"/>
</dbReference>
<keyword evidence="5 7" id="KW-0378">Hydrolase</keyword>
<dbReference type="Pfam" id="PF00443">
    <property type="entry name" value="UCH"/>
    <property type="match status" value="1"/>
</dbReference>
<dbReference type="GO" id="GO:0005634">
    <property type="term" value="C:nucleus"/>
    <property type="evidence" value="ECO:0007669"/>
    <property type="project" value="TreeGrafter"/>
</dbReference>